<dbReference type="Proteomes" id="UP000286801">
    <property type="component" value="Unassembled WGS sequence"/>
</dbReference>
<dbReference type="EMBL" id="QNZL01000164">
    <property type="protein sequence ID" value="RTZ79200.1"/>
    <property type="molecule type" value="Genomic_DNA"/>
</dbReference>
<name>A0A432G7C5_9DELT</name>
<dbReference type="InterPro" id="IPR036928">
    <property type="entry name" value="AS_sf"/>
</dbReference>
<protein>
    <submittedName>
        <fullName evidence="1">Amidase</fullName>
    </submittedName>
</protein>
<accession>A0A432G7C5</accession>
<dbReference type="SUPFAM" id="SSF75304">
    <property type="entry name" value="Amidase signature (AS) enzymes"/>
    <property type="match status" value="1"/>
</dbReference>
<evidence type="ECO:0000313" key="1">
    <source>
        <dbReference type="EMBL" id="RTZ79200.1"/>
    </source>
</evidence>
<comment type="caution">
    <text evidence="1">The sequence shown here is derived from an EMBL/GenBank/DDBJ whole genome shotgun (WGS) entry which is preliminary data.</text>
</comment>
<evidence type="ECO:0000313" key="2">
    <source>
        <dbReference type="Proteomes" id="UP000286801"/>
    </source>
</evidence>
<dbReference type="Gene3D" id="3.90.1300.10">
    <property type="entry name" value="Amidase signature (AS) domain"/>
    <property type="match status" value="1"/>
</dbReference>
<feature type="non-terminal residue" evidence="1">
    <location>
        <position position="1"/>
    </location>
</feature>
<dbReference type="AlphaFoldDB" id="A0A432G7C5"/>
<sequence>NTGDPSFCTIWTFCGVPALNIPVFQGENGMPIGTQLVGAKNDDARLLRTANWLLSKLND</sequence>
<reference evidence="1 2" key="1">
    <citation type="submission" date="2018-06" db="EMBL/GenBank/DDBJ databases">
        <title>Combined omics and stable isotope probing to characterize newly discovered Mariana Back-Arc vent microbial communities.</title>
        <authorList>
            <person name="Trembath-Reichert E."/>
            <person name="Huber J.A."/>
        </authorList>
    </citation>
    <scope>NUCLEOTIDE SEQUENCE [LARGE SCALE GENOMIC DNA]</scope>
    <source>
        <strain evidence="1">MAG 63_1</strain>
    </source>
</reference>
<proteinExistence type="predicted"/>
<organism evidence="1 2">
    <name type="scientific">SAR324 cluster bacterium</name>
    <dbReference type="NCBI Taxonomy" id="2024889"/>
    <lineage>
        <taxon>Bacteria</taxon>
        <taxon>Deltaproteobacteria</taxon>
        <taxon>SAR324 cluster</taxon>
    </lineage>
</organism>
<gene>
    <name evidence="1" type="ORF">DSY97_05865</name>
</gene>